<dbReference type="PANTHER" id="PTHR35870">
    <property type="entry name" value="PROTEIN, PUTATIVE (AFU_ORTHOLOGUE AFUA_5G03330)-RELATED"/>
    <property type="match status" value="1"/>
</dbReference>
<name>A0AAD6DJH9_9EURO</name>
<dbReference type="EMBL" id="JAQJAC010000004">
    <property type="protein sequence ID" value="KAJ5586199.1"/>
    <property type="molecule type" value="Genomic_DNA"/>
</dbReference>
<accession>A0AAD6DJH9</accession>
<evidence type="ECO:0000256" key="1">
    <source>
        <dbReference type="ARBA" id="ARBA00023002"/>
    </source>
</evidence>
<organism evidence="2 3">
    <name type="scientific">Penicillium hetheringtonii</name>
    <dbReference type="NCBI Taxonomy" id="911720"/>
    <lineage>
        <taxon>Eukaryota</taxon>
        <taxon>Fungi</taxon>
        <taxon>Dikarya</taxon>
        <taxon>Ascomycota</taxon>
        <taxon>Pezizomycotina</taxon>
        <taxon>Eurotiomycetes</taxon>
        <taxon>Eurotiomycetidae</taxon>
        <taxon>Eurotiales</taxon>
        <taxon>Aspergillaceae</taxon>
        <taxon>Penicillium</taxon>
    </lineage>
</organism>
<evidence type="ECO:0008006" key="4">
    <source>
        <dbReference type="Google" id="ProtNLM"/>
    </source>
</evidence>
<keyword evidence="1" id="KW-0560">Oxidoreductase</keyword>
<dbReference type="AlphaFoldDB" id="A0AAD6DJH9"/>
<reference evidence="2 3" key="1">
    <citation type="journal article" date="2023" name="IMA Fungus">
        <title>Comparative genomic study of the Penicillium genus elucidates a diverse pangenome and 15 lateral gene transfer events.</title>
        <authorList>
            <person name="Petersen C."/>
            <person name="Sorensen T."/>
            <person name="Nielsen M.R."/>
            <person name="Sondergaard T.E."/>
            <person name="Sorensen J.L."/>
            <person name="Fitzpatrick D.A."/>
            <person name="Frisvad J.C."/>
            <person name="Nielsen K.L."/>
        </authorList>
    </citation>
    <scope>NUCLEOTIDE SEQUENCE [LARGE SCALE GENOMIC DNA]</scope>
    <source>
        <strain evidence="2 3">IBT 29057</strain>
    </source>
</reference>
<dbReference type="PANTHER" id="PTHR35870:SF1">
    <property type="entry name" value="PROTEIN, PUTATIVE (AFU_ORTHOLOGUE AFUA_5G03330)-RELATED"/>
    <property type="match status" value="1"/>
</dbReference>
<dbReference type="Proteomes" id="UP001216150">
    <property type="component" value="Unassembled WGS sequence"/>
</dbReference>
<dbReference type="InterPro" id="IPR025337">
    <property type="entry name" value="Questin_oxidase-like"/>
</dbReference>
<protein>
    <recommendedName>
        <fullName evidence="4">HypA</fullName>
    </recommendedName>
</protein>
<keyword evidence="3" id="KW-1185">Reference proteome</keyword>
<dbReference type="GO" id="GO:0016491">
    <property type="term" value="F:oxidoreductase activity"/>
    <property type="evidence" value="ECO:0007669"/>
    <property type="project" value="UniProtKB-KW"/>
</dbReference>
<dbReference type="Pfam" id="PF14027">
    <property type="entry name" value="Questin_oxidase"/>
    <property type="match status" value="2"/>
</dbReference>
<sequence>MATATEIHLSPATDSGVFAVQTTEDAARVASEVLQEDMENHHVFFNDQGFHNHIVHLVLSLFSLGASPDEIRNAYVRNKNYQRPAFPVDRNMVEALRDTKKFQEGLFKKENYSNYLAFFQDEIDAKGVGAVLNEYVFAGDERAESMMSRLFGGLIHPLIHLGFGLEYNQPAIVAQALAQAAVHEDWIGPEYFVPAENLAGGIGKRGSKSLFQLLNEIRTDKKLAQSTKFSDGNKISEGPLHRARDEMLNYASQYTVSEDQIEERVADMINTLPFLDTQSKLRLLEWKGRMDLVMYVSRGSPELRLNEVTQYPVTNDWSGVFSHCIKHPGDDGHLVKLVRALAHGEKVCEVVDKDSQMPIVGDMWLKIGNMAVDSTADGIDDGAMWIRSTGFDEAWANLSGRSRL</sequence>
<evidence type="ECO:0000313" key="2">
    <source>
        <dbReference type="EMBL" id="KAJ5586199.1"/>
    </source>
</evidence>
<comment type="caution">
    <text evidence="2">The sequence shown here is derived from an EMBL/GenBank/DDBJ whole genome shotgun (WGS) entry which is preliminary data.</text>
</comment>
<evidence type="ECO:0000313" key="3">
    <source>
        <dbReference type="Proteomes" id="UP001216150"/>
    </source>
</evidence>
<gene>
    <name evidence="2" type="ORF">N7450_005986</name>
</gene>
<proteinExistence type="predicted"/>